<dbReference type="RefSeq" id="WP_153385723.1">
    <property type="nucleotide sequence ID" value="NZ_VDFO01000039.1"/>
</dbReference>
<dbReference type="NCBIfam" id="TIGR01250">
    <property type="entry name" value="pro_imino_pep_2"/>
    <property type="match status" value="1"/>
</dbReference>
<dbReference type="PANTHER" id="PTHR43798:SF31">
    <property type="entry name" value="AB HYDROLASE SUPERFAMILY PROTEIN YCLE"/>
    <property type="match status" value="1"/>
</dbReference>
<evidence type="ECO:0000259" key="12">
    <source>
        <dbReference type="Pfam" id="PF00561"/>
    </source>
</evidence>
<evidence type="ECO:0000256" key="5">
    <source>
        <dbReference type="ARBA" id="ARBA00021843"/>
    </source>
</evidence>
<dbReference type="EMBL" id="VDFP01000015">
    <property type="protein sequence ID" value="MQS76328.1"/>
    <property type="molecule type" value="Genomic_DNA"/>
</dbReference>
<dbReference type="InterPro" id="IPR000073">
    <property type="entry name" value="AB_hydrolase_1"/>
</dbReference>
<dbReference type="OrthoDB" id="9773293at2"/>
<dbReference type="AlphaFoldDB" id="A0A5P0ZZD5"/>
<proteinExistence type="inferred from homology"/>
<evidence type="ECO:0000313" key="14">
    <source>
        <dbReference type="EMBL" id="MQS98182.1"/>
    </source>
</evidence>
<dbReference type="InterPro" id="IPR029058">
    <property type="entry name" value="AB_hydrolase_fold"/>
</dbReference>
<evidence type="ECO:0000313" key="13">
    <source>
        <dbReference type="EMBL" id="MQS76328.1"/>
    </source>
</evidence>
<protein>
    <recommendedName>
        <fullName evidence="5 10">Proline iminopeptidase</fullName>
        <shortName evidence="10">PIP</shortName>
        <ecNumber evidence="4 10">3.4.11.5</ecNumber>
    </recommendedName>
    <alternativeName>
        <fullName evidence="9 10">Prolyl aminopeptidase</fullName>
    </alternativeName>
</protein>
<evidence type="ECO:0000256" key="6">
    <source>
        <dbReference type="ARBA" id="ARBA00022438"/>
    </source>
</evidence>
<keyword evidence="6 10" id="KW-0031">Aminopeptidase</keyword>
<evidence type="ECO:0000256" key="11">
    <source>
        <dbReference type="PIRSR" id="PIRSR005539-1"/>
    </source>
</evidence>
<dbReference type="InterPro" id="IPR050266">
    <property type="entry name" value="AB_hydrolase_sf"/>
</dbReference>
<sequence>MKSITRILTLKNGYHLWSHTFNLGAKDKLLCVHGGPGDTHEVFERFGQELETLDIEVTMYDQLGSWYSDTPDWDNTEIFKKYMSEDYYLSELEEVRQILGYDDFYLAGHSWGGMLSMMYANKFQIHLKGLIIIGMIDNIPDYVDNMKKIRLQEFSSAENAYMEDIEARGEWKDAQYQKYITHLYHEYINRRQPEKKSHLIDIQDKQVYNNFQGDNEFVVVGDLGDWDFSKEVRTFKIPTLLSFGDHETIPLDTAKKMNKEIPDSRLVVTPDSGHNQMIDNPGVFFSNLRNYFLDMRAGKSMN</sequence>
<dbReference type="InterPro" id="IPR002410">
    <property type="entry name" value="Peptidase_S33"/>
</dbReference>
<dbReference type="SUPFAM" id="SSF53474">
    <property type="entry name" value="alpha/beta-Hydrolases"/>
    <property type="match status" value="1"/>
</dbReference>
<comment type="function">
    <text evidence="10">Releases the N-terminal proline from various substrates.</text>
</comment>
<dbReference type="EMBL" id="VDFO01000039">
    <property type="protein sequence ID" value="MQS98182.1"/>
    <property type="molecule type" value="Genomic_DNA"/>
</dbReference>
<reference evidence="15 16" key="1">
    <citation type="journal article" date="2019" name="Syst. Appl. Microbiol.">
        <title>Polyphasic characterization of two novel Lactobacillus spp. isolated from blown salami packages: Description of Lactobacillus halodurans sp. nov. and Lactobacillus salsicarnum sp. nov.</title>
        <authorList>
            <person name="Schuster J.A."/>
            <person name="Klingl A."/>
            <person name="Vogel R.F."/>
            <person name="Ehrmann M.A."/>
        </authorList>
    </citation>
    <scope>NUCLEOTIDE SEQUENCE [LARGE SCALE GENOMIC DNA]</scope>
    <source>
        <strain evidence="14 15">TMW 1.1920</strain>
        <strain evidence="13 16">TMW 1.2172</strain>
    </source>
</reference>
<gene>
    <name evidence="14" type="ORF">FHL05_09850</name>
    <name evidence="13" type="ORF">FHL06_08040</name>
</gene>
<dbReference type="GO" id="GO:0016020">
    <property type="term" value="C:membrane"/>
    <property type="evidence" value="ECO:0007669"/>
    <property type="project" value="TreeGrafter"/>
</dbReference>
<dbReference type="InterPro" id="IPR005945">
    <property type="entry name" value="Pro_imino_pep"/>
</dbReference>
<dbReference type="EC" id="3.4.11.5" evidence="4 10"/>
<dbReference type="GO" id="GO:0004177">
    <property type="term" value="F:aminopeptidase activity"/>
    <property type="evidence" value="ECO:0007669"/>
    <property type="project" value="UniProtKB-KW"/>
</dbReference>
<feature type="active site" evidence="11">
    <location>
        <position position="247"/>
    </location>
</feature>
<accession>A0A5P0ZZD5</accession>
<dbReference type="Proteomes" id="UP000371423">
    <property type="component" value="Unassembled WGS sequence"/>
</dbReference>
<comment type="similarity">
    <text evidence="3 10">Belongs to the peptidase S33 family.</text>
</comment>
<evidence type="ECO:0000256" key="4">
    <source>
        <dbReference type="ARBA" id="ARBA00012568"/>
    </source>
</evidence>
<dbReference type="Proteomes" id="UP000414364">
    <property type="component" value="Unassembled WGS sequence"/>
</dbReference>
<comment type="caution">
    <text evidence="14">The sequence shown here is derived from an EMBL/GenBank/DDBJ whole genome shotgun (WGS) entry which is preliminary data.</text>
</comment>
<evidence type="ECO:0000313" key="16">
    <source>
        <dbReference type="Proteomes" id="UP000414364"/>
    </source>
</evidence>
<feature type="active site" description="Nucleophile" evidence="11">
    <location>
        <position position="110"/>
    </location>
</feature>
<evidence type="ECO:0000256" key="3">
    <source>
        <dbReference type="ARBA" id="ARBA00010088"/>
    </source>
</evidence>
<dbReference type="PRINTS" id="PR00793">
    <property type="entry name" value="PROAMNOPTASE"/>
</dbReference>
<evidence type="ECO:0000256" key="10">
    <source>
        <dbReference type="PIRNR" id="PIRNR005539"/>
    </source>
</evidence>
<evidence type="ECO:0000256" key="9">
    <source>
        <dbReference type="ARBA" id="ARBA00029605"/>
    </source>
</evidence>
<evidence type="ECO:0000256" key="1">
    <source>
        <dbReference type="ARBA" id="ARBA00001585"/>
    </source>
</evidence>
<evidence type="ECO:0000313" key="15">
    <source>
        <dbReference type="Proteomes" id="UP000371423"/>
    </source>
</evidence>
<keyword evidence="7 10" id="KW-0645">Protease</keyword>
<dbReference type="PANTHER" id="PTHR43798">
    <property type="entry name" value="MONOACYLGLYCEROL LIPASE"/>
    <property type="match status" value="1"/>
</dbReference>
<organism evidence="14 15">
    <name type="scientific">Companilactobacillus halodurans</name>
    <dbReference type="NCBI Taxonomy" id="2584183"/>
    <lineage>
        <taxon>Bacteria</taxon>
        <taxon>Bacillati</taxon>
        <taxon>Bacillota</taxon>
        <taxon>Bacilli</taxon>
        <taxon>Lactobacillales</taxon>
        <taxon>Lactobacillaceae</taxon>
        <taxon>Companilactobacillus</taxon>
    </lineage>
</organism>
<evidence type="ECO:0000256" key="8">
    <source>
        <dbReference type="ARBA" id="ARBA00022801"/>
    </source>
</evidence>
<evidence type="ECO:0000256" key="7">
    <source>
        <dbReference type="ARBA" id="ARBA00022670"/>
    </source>
</evidence>
<comment type="catalytic activity">
    <reaction evidence="1 10">
        <text>Release of N-terminal proline from a peptide.</text>
        <dbReference type="EC" id="3.4.11.5"/>
    </reaction>
</comment>
<dbReference type="GO" id="GO:0006508">
    <property type="term" value="P:proteolysis"/>
    <property type="evidence" value="ECO:0007669"/>
    <property type="project" value="UniProtKB-KW"/>
</dbReference>
<name>A0A5P0ZZD5_9LACO</name>
<dbReference type="GO" id="GO:0030313">
    <property type="term" value="C:cell envelope"/>
    <property type="evidence" value="ECO:0007669"/>
    <property type="project" value="UniProtKB-SubCell"/>
</dbReference>
<dbReference type="Pfam" id="PF00561">
    <property type="entry name" value="Abhydrolase_1"/>
    <property type="match status" value="1"/>
</dbReference>
<feature type="domain" description="AB hydrolase-1" evidence="12">
    <location>
        <begin position="29"/>
        <end position="281"/>
    </location>
</feature>
<keyword evidence="8 10" id="KW-0378">Hydrolase</keyword>
<feature type="active site" description="Proton donor" evidence="11">
    <location>
        <position position="274"/>
    </location>
</feature>
<keyword evidence="15" id="KW-1185">Reference proteome</keyword>
<comment type="subcellular location">
    <subcellularLocation>
        <location evidence="2">Cell envelope</location>
    </subcellularLocation>
</comment>
<evidence type="ECO:0000256" key="2">
    <source>
        <dbReference type="ARBA" id="ARBA00004196"/>
    </source>
</evidence>
<dbReference type="Gene3D" id="3.40.50.1820">
    <property type="entry name" value="alpha/beta hydrolase"/>
    <property type="match status" value="1"/>
</dbReference>
<dbReference type="PIRSF" id="PIRSF005539">
    <property type="entry name" value="Pept_S33_TRI_F1"/>
    <property type="match status" value="1"/>
</dbReference>